<name>A0A1R2BR75_9CILI</name>
<proteinExistence type="predicted"/>
<dbReference type="AlphaFoldDB" id="A0A1R2BR75"/>
<reference evidence="1 2" key="1">
    <citation type="submission" date="2016-11" db="EMBL/GenBank/DDBJ databases">
        <title>The macronuclear genome of Stentor coeruleus: a giant cell with tiny introns.</title>
        <authorList>
            <person name="Slabodnick M."/>
            <person name="Ruby J.G."/>
            <person name="Reiff S.B."/>
            <person name="Swart E.C."/>
            <person name="Gosai S."/>
            <person name="Prabakaran S."/>
            <person name="Witkowska E."/>
            <person name="Larue G.E."/>
            <person name="Fisher S."/>
            <person name="Freeman R.M."/>
            <person name="Gunawardena J."/>
            <person name="Chu W."/>
            <person name="Stover N.A."/>
            <person name="Gregory B.D."/>
            <person name="Nowacki M."/>
            <person name="Derisi J."/>
            <person name="Roy S.W."/>
            <person name="Marshall W.F."/>
            <person name="Sood P."/>
        </authorList>
    </citation>
    <scope>NUCLEOTIDE SEQUENCE [LARGE SCALE GENOMIC DNA]</scope>
    <source>
        <strain evidence="1">WM001</strain>
    </source>
</reference>
<comment type="caution">
    <text evidence="1">The sequence shown here is derived from an EMBL/GenBank/DDBJ whole genome shotgun (WGS) entry which is preliminary data.</text>
</comment>
<gene>
    <name evidence="1" type="ORF">SteCoe_20747</name>
</gene>
<dbReference type="EMBL" id="MPUH01000479">
    <property type="protein sequence ID" value="OMJ79278.1"/>
    <property type="molecule type" value="Genomic_DNA"/>
</dbReference>
<organism evidence="1 2">
    <name type="scientific">Stentor coeruleus</name>
    <dbReference type="NCBI Taxonomy" id="5963"/>
    <lineage>
        <taxon>Eukaryota</taxon>
        <taxon>Sar</taxon>
        <taxon>Alveolata</taxon>
        <taxon>Ciliophora</taxon>
        <taxon>Postciliodesmatophora</taxon>
        <taxon>Heterotrichea</taxon>
        <taxon>Heterotrichida</taxon>
        <taxon>Stentoridae</taxon>
        <taxon>Stentor</taxon>
    </lineage>
</organism>
<keyword evidence="2" id="KW-1185">Reference proteome</keyword>
<evidence type="ECO:0000313" key="2">
    <source>
        <dbReference type="Proteomes" id="UP000187209"/>
    </source>
</evidence>
<accession>A0A1R2BR75</accession>
<dbReference type="Proteomes" id="UP000187209">
    <property type="component" value="Unassembled WGS sequence"/>
</dbReference>
<protein>
    <submittedName>
        <fullName evidence="1">Uncharacterized protein</fullName>
    </submittedName>
</protein>
<evidence type="ECO:0000313" key="1">
    <source>
        <dbReference type="EMBL" id="OMJ79278.1"/>
    </source>
</evidence>
<sequence length="101" mass="12237">MIPRKMALSSQKNRMKRNLFQKIAKVREDHARLEIKKLNKFVPIKTLELRTLDFECKQEEEHYLLPKSRSSFFPKRICFSEPRRGWNYCTGSFNKVFTMHE</sequence>